<dbReference type="Proteomes" id="UP001597418">
    <property type="component" value="Unassembled WGS sequence"/>
</dbReference>
<feature type="transmembrane region" description="Helical" evidence="8">
    <location>
        <begin position="330"/>
        <end position="351"/>
    </location>
</feature>
<organism evidence="12 13">
    <name type="scientific">Sphingobacterium populi</name>
    <dbReference type="NCBI Taxonomy" id="1812824"/>
    <lineage>
        <taxon>Bacteria</taxon>
        <taxon>Pseudomonadati</taxon>
        <taxon>Bacteroidota</taxon>
        <taxon>Sphingobacteriia</taxon>
        <taxon>Sphingobacteriales</taxon>
        <taxon>Sphingobacteriaceae</taxon>
        <taxon>Sphingobacterium</taxon>
    </lineage>
</organism>
<dbReference type="PANTHER" id="PTHR43394">
    <property type="entry name" value="ATP-DEPENDENT PERMEASE MDL1, MITOCHONDRIAL"/>
    <property type="match status" value="1"/>
</dbReference>
<dbReference type="InterPro" id="IPR039421">
    <property type="entry name" value="Type_1_exporter"/>
</dbReference>
<evidence type="ECO:0000256" key="2">
    <source>
        <dbReference type="ARBA" id="ARBA00022692"/>
    </source>
</evidence>
<feature type="domain" description="ABC transporter" evidence="9">
    <location>
        <begin position="509"/>
        <end position="745"/>
    </location>
</feature>
<dbReference type="CDD" id="cd02418">
    <property type="entry name" value="Peptidase_C39B"/>
    <property type="match status" value="1"/>
</dbReference>
<dbReference type="Pfam" id="PF03412">
    <property type="entry name" value="Peptidase_C39"/>
    <property type="match status" value="1"/>
</dbReference>
<reference evidence="13" key="1">
    <citation type="journal article" date="2019" name="Int. J. Syst. Evol. Microbiol.">
        <title>The Global Catalogue of Microorganisms (GCM) 10K type strain sequencing project: providing services to taxonomists for standard genome sequencing and annotation.</title>
        <authorList>
            <consortium name="The Broad Institute Genomics Platform"/>
            <consortium name="The Broad Institute Genome Sequencing Center for Infectious Disease"/>
            <person name="Wu L."/>
            <person name="Ma J."/>
        </authorList>
    </citation>
    <scope>NUCLEOTIDE SEQUENCE [LARGE SCALE GENOMIC DNA]</scope>
    <source>
        <strain evidence="13">KCTC 42247</strain>
    </source>
</reference>
<dbReference type="InterPro" id="IPR036640">
    <property type="entry name" value="ABC1_TM_sf"/>
</dbReference>
<dbReference type="Gene3D" id="3.90.70.10">
    <property type="entry name" value="Cysteine proteinases"/>
    <property type="match status" value="1"/>
</dbReference>
<dbReference type="PROSITE" id="PS50990">
    <property type="entry name" value="PEPTIDASE_C39"/>
    <property type="match status" value="1"/>
</dbReference>
<evidence type="ECO:0000313" key="13">
    <source>
        <dbReference type="Proteomes" id="UP001597418"/>
    </source>
</evidence>
<gene>
    <name evidence="12" type="ORF">ACFSQ6_03540</name>
</gene>
<dbReference type="CDD" id="cd18571">
    <property type="entry name" value="ABC_6TM_peptidase_like"/>
    <property type="match status" value="1"/>
</dbReference>
<dbReference type="SMART" id="SM00382">
    <property type="entry name" value="AAA"/>
    <property type="match status" value="1"/>
</dbReference>
<evidence type="ECO:0000313" key="12">
    <source>
        <dbReference type="EMBL" id="MFD2742457.1"/>
    </source>
</evidence>
<feature type="transmembrane region" description="Helical" evidence="8">
    <location>
        <begin position="196"/>
        <end position="218"/>
    </location>
</feature>
<evidence type="ECO:0000256" key="6">
    <source>
        <dbReference type="ARBA" id="ARBA00022989"/>
    </source>
</evidence>
<keyword evidence="4" id="KW-0378">Hydrolase</keyword>
<dbReference type="InterPro" id="IPR027417">
    <property type="entry name" value="P-loop_NTPase"/>
</dbReference>
<keyword evidence="2 8" id="KW-0812">Transmembrane</keyword>
<dbReference type="InterPro" id="IPR003593">
    <property type="entry name" value="AAA+_ATPase"/>
</dbReference>
<keyword evidence="7 8" id="KW-0472">Membrane</keyword>
<evidence type="ECO:0000256" key="1">
    <source>
        <dbReference type="ARBA" id="ARBA00004651"/>
    </source>
</evidence>
<keyword evidence="5" id="KW-0067">ATP-binding</keyword>
<feature type="domain" description="ABC transmembrane type-1" evidence="10">
    <location>
        <begin position="200"/>
        <end position="475"/>
    </location>
</feature>
<dbReference type="Pfam" id="PF00005">
    <property type="entry name" value="ABC_tran"/>
    <property type="match status" value="1"/>
</dbReference>
<keyword evidence="6 8" id="KW-1133">Transmembrane helix</keyword>
<dbReference type="InterPro" id="IPR017871">
    <property type="entry name" value="ABC_transporter-like_CS"/>
</dbReference>
<evidence type="ECO:0000259" key="10">
    <source>
        <dbReference type="PROSITE" id="PS50929"/>
    </source>
</evidence>
<dbReference type="InterPro" id="IPR005074">
    <property type="entry name" value="Peptidase_C39"/>
</dbReference>
<dbReference type="SUPFAM" id="SSF52540">
    <property type="entry name" value="P-loop containing nucleoside triphosphate hydrolases"/>
    <property type="match status" value="1"/>
</dbReference>
<dbReference type="PROSITE" id="PS50929">
    <property type="entry name" value="ABC_TM1F"/>
    <property type="match status" value="1"/>
</dbReference>
<protein>
    <submittedName>
        <fullName evidence="12">Peptidase domain-containing ABC transporter</fullName>
    </submittedName>
</protein>
<keyword evidence="3" id="KW-0547">Nucleotide-binding</keyword>
<feature type="domain" description="Peptidase C39" evidence="11">
    <location>
        <begin position="33"/>
        <end position="152"/>
    </location>
</feature>
<dbReference type="Pfam" id="PF00664">
    <property type="entry name" value="ABC_membrane"/>
    <property type="match status" value="1"/>
</dbReference>
<dbReference type="Gene3D" id="1.20.1560.10">
    <property type="entry name" value="ABC transporter type 1, transmembrane domain"/>
    <property type="match status" value="1"/>
</dbReference>
<name>A0ABW5U9F3_9SPHI</name>
<keyword evidence="13" id="KW-1185">Reference proteome</keyword>
<dbReference type="InterPro" id="IPR003439">
    <property type="entry name" value="ABC_transporter-like_ATP-bd"/>
</dbReference>
<evidence type="ECO:0000256" key="7">
    <source>
        <dbReference type="ARBA" id="ARBA00023136"/>
    </source>
</evidence>
<dbReference type="Gene3D" id="3.40.50.300">
    <property type="entry name" value="P-loop containing nucleotide triphosphate hydrolases"/>
    <property type="match status" value="1"/>
</dbReference>
<comment type="subcellular location">
    <subcellularLocation>
        <location evidence="1">Cell membrane</location>
        <topology evidence="1">Multi-pass membrane protein</topology>
    </subcellularLocation>
</comment>
<evidence type="ECO:0000259" key="9">
    <source>
        <dbReference type="PROSITE" id="PS50893"/>
    </source>
</evidence>
<evidence type="ECO:0000256" key="4">
    <source>
        <dbReference type="ARBA" id="ARBA00022801"/>
    </source>
</evidence>
<dbReference type="InterPro" id="IPR011527">
    <property type="entry name" value="ABC1_TM_dom"/>
</dbReference>
<accession>A0ABW5U9F3</accession>
<evidence type="ECO:0000256" key="5">
    <source>
        <dbReference type="ARBA" id="ARBA00022840"/>
    </source>
</evidence>
<evidence type="ECO:0000256" key="3">
    <source>
        <dbReference type="ARBA" id="ARBA00022741"/>
    </source>
</evidence>
<dbReference type="EMBL" id="JBHUMB010000005">
    <property type="protein sequence ID" value="MFD2742457.1"/>
    <property type="molecule type" value="Genomic_DNA"/>
</dbReference>
<feature type="transmembrane region" description="Helical" evidence="8">
    <location>
        <begin position="303"/>
        <end position="324"/>
    </location>
</feature>
<evidence type="ECO:0000256" key="8">
    <source>
        <dbReference type="SAM" id="Phobius"/>
    </source>
</evidence>
<proteinExistence type="predicted"/>
<dbReference type="PROSITE" id="PS50893">
    <property type="entry name" value="ABC_TRANSPORTER_2"/>
    <property type="match status" value="1"/>
</dbReference>
<dbReference type="PANTHER" id="PTHR43394:SF1">
    <property type="entry name" value="ATP-BINDING CASSETTE SUB-FAMILY B MEMBER 10, MITOCHONDRIAL"/>
    <property type="match status" value="1"/>
</dbReference>
<feature type="transmembrane region" description="Helical" evidence="8">
    <location>
        <begin position="230"/>
        <end position="256"/>
    </location>
</feature>
<dbReference type="PROSITE" id="PS00211">
    <property type="entry name" value="ABC_TRANSPORTER_1"/>
    <property type="match status" value="1"/>
</dbReference>
<sequence>MQFNQINVSLFNLIRLFLVKMNFRFKRFPNFLQSDEMDCGVTCLKIISKYYGKLISTKKLKELCNSSKEGVSFSDLENASKILGFDSFGVALPISELKQISLPAILHWDQNHFVVLYKVVSNNYYISDPAIGLTRYSQSSLQEHWESNSIKENGFALVMTPSPKFYKLQSSDSDISLNWKSIVEYFYPYKKIIYQLLWGLIIGLLLQTSIPLLTQYVVDVGIKGNDISLVNLILFAQISLWLAQISVSTLNSWILLHISSRVNISLLTDLLIKIIAMPLRFFDTKTHGDIIQRINDQERIESFLTGNTINAFFSLLTMILFGTLLLIYDLLIFSVFFAGTVIYLIWIFMFLPARRKLDNERFKISSENQNKLVELIQGIREIKNNNAEMKKRWTWEDLQVNLFQYKVKSLKLSQTQHVGSMAISQIRGILITYLSAKYVIGGEITLGAMIAIQYIVGAVSSPVESLLGFIQSYQDAKMSLSRLNEVFEQDDEIKLDKEYLSEIPNDKSIHFQGVSFGYEGANGSHVFENLNLKIPAGKTTAIVGESGSGKSSILKLLMKYNDCFKGNITIGGISIKDIDFKVWRKACGVVMQDSFIFDDTIEGNIALSEEQIDDVKMLEIIDLVRLTEFINSLPLGLKTIVGKAGSGLSQGQRQRILIARALYKMPDYLFLDEATSALDANTEKLLSDNLSKFLKNRTALIIAHRLSTVKNADNIIVLKRGQIIEQGTHLELVKLGGLYLELIKNQLDIGG</sequence>
<dbReference type="SUPFAM" id="SSF90123">
    <property type="entry name" value="ABC transporter transmembrane region"/>
    <property type="match status" value="1"/>
</dbReference>
<comment type="caution">
    <text evidence="12">The sequence shown here is derived from an EMBL/GenBank/DDBJ whole genome shotgun (WGS) entry which is preliminary data.</text>
</comment>
<evidence type="ECO:0000259" key="11">
    <source>
        <dbReference type="PROSITE" id="PS50990"/>
    </source>
</evidence>